<sequence length="437" mass="46750">MAQGRSQQIPSLDGLRALAIGIVVWGHAGLPQYIVGSTGVTIFFFLSGYLITTLLRREAERTGTISIRDFYLRRTFRILPPLYVVLVAAIVMSLVDVLPDRMSGWGVTSAATFWQNYYLIGSGREGIPAGMNALWSLAVEEHFYLVLPVLYLVLRRTRLRRLGQAGVLAGICVAILVWRTWLVTHGAGYDRVYLATDTRADAILWGSVLALAWNPVLDMRPPRRNWPWTLVAVASFAAFWGISELPESVVMSVGYTGQSLCLVGVFVAVVLAPRSLPGLVLNWRPLAYIGVLSYSLYLVHRPVLMVVEQYVHAPKVVELLLAGVLMLGAALLLRVAVEKPFEKARRRFRQGAAAPAVTAGDAPTAATVGAGGPGGGASVPEQRTPVPGQRTSTSVPVQRSSVPGQRSSSGGAVEAAGPTDPVAGSSGTARSGSGTPV</sequence>
<dbReference type="AlphaFoldDB" id="A0A7K1FNV7"/>
<feature type="transmembrane region" description="Helical" evidence="2">
    <location>
        <begin position="12"/>
        <end position="28"/>
    </location>
</feature>
<reference evidence="4 5" key="1">
    <citation type="submission" date="2019-11" db="EMBL/GenBank/DDBJ databases">
        <authorList>
            <person name="Jiang L.-Q."/>
        </authorList>
    </citation>
    <scope>NUCLEOTIDE SEQUENCE [LARGE SCALE GENOMIC DNA]</scope>
    <source>
        <strain evidence="4 5">YIM 132087</strain>
    </source>
</reference>
<feature type="transmembrane region" description="Helical" evidence="2">
    <location>
        <begin position="249"/>
        <end position="272"/>
    </location>
</feature>
<dbReference type="Pfam" id="PF01757">
    <property type="entry name" value="Acyl_transf_3"/>
    <property type="match status" value="1"/>
</dbReference>
<dbReference type="GO" id="GO:0016747">
    <property type="term" value="F:acyltransferase activity, transferring groups other than amino-acyl groups"/>
    <property type="evidence" value="ECO:0007669"/>
    <property type="project" value="InterPro"/>
</dbReference>
<evidence type="ECO:0000256" key="1">
    <source>
        <dbReference type="SAM" id="MobiDB-lite"/>
    </source>
</evidence>
<feature type="domain" description="Acyltransferase 3" evidence="3">
    <location>
        <begin position="10"/>
        <end position="333"/>
    </location>
</feature>
<feature type="compositionally biased region" description="Low complexity" evidence="1">
    <location>
        <begin position="423"/>
        <end position="437"/>
    </location>
</feature>
<organism evidence="4 5">
    <name type="scientific">Nakamurella alba</name>
    <dbReference type="NCBI Taxonomy" id="2665158"/>
    <lineage>
        <taxon>Bacteria</taxon>
        <taxon>Bacillati</taxon>
        <taxon>Actinomycetota</taxon>
        <taxon>Actinomycetes</taxon>
        <taxon>Nakamurellales</taxon>
        <taxon>Nakamurellaceae</taxon>
        <taxon>Nakamurella</taxon>
    </lineage>
</organism>
<feature type="transmembrane region" description="Helical" evidence="2">
    <location>
        <begin position="202"/>
        <end position="219"/>
    </location>
</feature>
<protein>
    <submittedName>
        <fullName evidence="4">Acyltransferase family protein</fullName>
    </submittedName>
</protein>
<feature type="transmembrane region" description="Helical" evidence="2">
    <location>
        <begin position="133"/>
        <end position="153"/>
    </location>
</feature>
<gene>
    <name evidence="4" type="ORF">GIS00_17985</name>
</gene>
<dbReference type="PANTHER" id="PTHR23028">
    <property type="entry name" value="ACETYLTRANSFERASE"/>
    <property type="match status" value="1"/>
</dbReference>
<dbReference type="EMBL" id="WLYK01000008">
    <property type="protein sequence ID" value="MTD15828.1"/>
    <property type="molecule type" value="Genomic_DNA"/>
</dbReference>
<dbReference type="PANTHER" id="PTHR23028:SF53">
    <property type="entry name" value="ACYL_TRANSF_3 DOMAIN-CONTAINING PROTEIN"/>
    <property type="match status" value="1"/>
</dbReference>
<accession>A0A7K1FNV7</accession>
<evidence type="ECO:0000256" key="2">
    <source>
        <dbReference type="SAM" id="Phobius"/>
    </source>
</evidence>
<keyword evidence="5" id="KW-1185">Reference proteome</keyword>
<dbReference type="InterPro" id="IPR050879">
    <property type="entry name" value="Acyltransferase_3"/>
</dbReference>
<feature type="compositionally biased region" description="Polar residues" evidence="1">
    <location>
        <begin position="389"/>
        <end position="410"/>
    </location>
</feature>
<feature type="transmembrane region" description="Helical" evidence="2">
    <location>
        <begin position="34"/>
        <end position="55"/>
    </location>
</feature>
<dbReference type="Proteomes" id="UP000460221">
    <property type="component" value="Unassembled WGS sequence"/>
</dbReference>
<feature type="transmembrane region" description="Helical" evidence="2">
    <location>
        <begin position="226"/>
        <end position="243"/>
    </location>
</feature>
<dbReference type="GO" id="GO:0016020">
    <property type="term" value="C:membrane"/>
    <property type="evidence" value="ECO:0007669"/>
    <property type="project" value="TreeGrafter"/>
</dbReference>
<feature type="transmembrane region" description="Helical" evidence="2">
    <location>
        <begin position="279"/>
        <end position="299"/>
    </location>
</feature>
<evidence type="ECO:0000313" key="4">
    <source>
        <dbReference type="EMBL" id="MTD15828.1"/>
    </source>
</evidence>
<dbReference type="RefSeq" id="WP_154769849.1">
    <property type="nucleotide sequence ID" value="NZ_WLYK01000008.1"/>
</dbReference>
<evidence type="ECO:0000313" key="5">
    <source>
        <dbReference type="Proteomes" id="UP000460221"/>
    </source>
</evidence>
<feature type="transmembrane region" description="Helical" evidence="2">
    <location>
        <begin position="165"/>
        <end position="182"/>
    </location>
</feature>
<keyword evidence="2" id="KW-1133">Transmembrane helix</keyword>
<feature type="compositionally biased region" description="Low complexity" evidence="1">
    <location>
        <begin position="352"/>
        <end position="368"/>
    </location>
</feature>
<evidence type="ECO:0000259" key="3">
    <source>
        <dbReference type="Pfam" id="PF01757"/>
    </source>
</evidence>
<keyword evidence="4" id="KW-0012">Acyltransferase</keyword>
<keyword evidence="2" id="KW-0812">Transmembrane</keyword>
<dbReference type="GO" id="GO:0009103">
    <property type="term" value="P:lipopolysaccharide biosynthetic process"/>
    <property type="evidence" value="ECO:0007669"/>
    <property type="project" value="TreeGrafter"/>
</dbReference>
<dbReference type="InterPro" id="IPR002656">
    <property type="entry name" value="Acyl_transf_3_dom"/>
</dbReference>
<keyword evidence="2" id="KW-0472">Membrane</keyword>
<keyword evidence="4" id="KW-0808">Transferase</keyword>
<feature type="transmembrane region" description="Helical" evidence="2">
    <location>
        <begin position="76"/>
        <end position="95"/>
    </location>
</feature>
<proteinExistence type="predicted"/>
<feature type="transmembrane region" description="Helical" evidence="2">
    <location>
        <begin position="319"/>
        <end position="337"/>
    </location>
</feature>
<comment type="caution">
    <text evidence="4">The sequence shown here is derived from an EMBL/GenBank/DDBJ whole genome shotgun (WGS) entry which is preliminary data.</text>
</comment>
<feature type="region of interest" description="Disordered" evidence="1">
    <location>
        <begin position="352"/>
        <end position="437"/>
    </location>
</feature>
<name>A0A7K1FNV7_9ACTN</name>